<keyword evidence="2" id="KW-1185">Reference proteome</keyword>
<dbReference type="SUPFAM" id="SSF48452">
    <property type="entry name" value="TPR-like"/>
    <property type="match status" value="1"/>
</dbReference>
<dbReference type="AlphaFoldDB" id="A0A7W8IG14"/>
<dbReference type="EMBL" id="JACHDY010000001">
    <property type="protein sequence ID" value="MBB5316501.1"/>
    <property type="molecule type" value="Genomic_DNA"/>
</dbReference>
<dbReference type="Pfam" id="PF13650">
    <property type="entry name" value="Asp_protease_2"/>
    <property type="match status" value="1"/>
</dbReference>
<comment type="caution">
    <text evidence="1">The sequence shown here is derived from an EMBL/GenBank/DDBJ whole genome shotgun (WGS) entry which is preliminary data.</text>
</comment>
<organism evidence="1 2">
    <name type="scientific">Tunturiibacter empetritectus</name>
    <dbReference type="NCBI Taxonomy" id="3069691"/>
    <lineage>
        <taxon>Bacteria</taxon>
        <taxon>Pseudomonadati</taxon>
        <taxon>Acidobacteriota</taxon>
        <taxon>Terriglobia</taxon>
        <taxon>Terriglobales</taxon>
        <taxon>Acidobacteriaceae</taxon>
        <taxon>Tunturiibacter</taxon>
    </lineage>
</organism>
<dbReference type="Gene3D" id="1.25.40.10">
    <property type="entry name" value="Tetratricopeptide repeat domain"/>
    <property type="match status" value="1"/>
</dbReference>
<dbReference type="SUPFAM" id="SSF50630">
    <property type="entry name" value="Acid proteases"/>
    <property type="match status" value="1"/>
</dbReference>
<dbReference type="InterPro" id="IPR021109">
    <property type="entry name" value="Peptidase_aspartic_dom_sf"/>
</dbReference>
<sequence length="538" mass="58421">MNDSAAAILPASWLSLFVLAILTSTGFAQTAPSAKSASCKIDHAAPTPTELAFYRDDYKKSADLAAAEYKADPKNSRSRQLEIDSLIGQGKLDEARKKTDAWTLAEPTDPVAIVTAGELRHAEGDWVESYALMLKALKLDPCLPAAYEGLAEYESLAGYHATAQKHLVLAHQLSPNNENIRFAWINSLNDEQSAAELANFVQEAKSIDDKRRTSLARRLEQEDSSLKNRCELSSATGPLQIPMTPVYGAIGIDHYGLEIAFNGHKRTLQIDTGASGFLLTHSKFSGIGLQKVNSSRVWGFGDQGSNAIDQFTAASVHIGGIEFKNCNVGALENFSVMGGGHIGQALDTSDGLVGTDIFSRYLVTVDYVKHEIRLEPLPQSSSAPTAPLDGLGGDPANDLSSFDRIKPPSMQNWTSIYRRGHQLIMPVVINSSKPTLFIVDTGSFTNLIDTDFAKQVTQTKDSMNLIRGVSGVSKLKEAGSFTADFAGLRLPVTNMDSLNLSRFDGVHGFLGYPTLEQLVMHIDYRDNLVLFEAPNGHK</sequence>
<reference evidence="1" key="1">
    <citation type="submission" date="2020-08" db="EMBL/GenBank/DDBJ databases">
        <title>Genomic Encyclopedia of Type Strains, Phase IV (KMG-V): Genome sequencing to study the core and pangenomes of soil and plant-associated prokaryotes.</title>
        <authorList>
            <person name="Whitman W."/>
        </authorList>
    </citation>
    <scope>NUCLEOTIDE SEQUENCE [LARGE SCALE GENOMIC DNA]</scope>
    <source>
        <strain evidence="1">M8UP27</strain>
    </source>
</reference>
<protein>
    <submittedName>
        <fullName evidence="1">Tetratricopeptide (TPR) repeat protein</fullName>
    </submittedName>
</protein>
<proteinExistence type="predicted"/>
<evidence type="ECO:0000313" key="2">
    <source>
        <dbReference type="Proteomes" id="UP000568106"/>
    </source>
</evidence>
<accession>A0A7W8IG14</accession>
<dbReference type="Gene3D" id="2.40.70.10">
    <property type="entry name" value="Acid Proteases"/>
    <property type="match status" value="2"/>
</dbReference>
<evidence type="ECO:0000313" key="1">
    <source>
        <dbReference type="EMBL" id="MBB5316501.1"/>
    </source>
</evidence>
<gene>
    <name evidence="1" type="ORF">HDF09_001151</name>
</gene>
<dbReference type="Proteomes" id="UP000568106">
    <property type="component" value="Unassembled WGS sequence"/>
</dbReference>
<name>A0A7W8IG14_9BACT</name>
<dbReference type="InterPro" id="IPR011990">
    <property type="entry name" value="TPR-like_helical_dom_sf"/>
</dbReference>